<dbReference type="Gene3D" id="1.10.150.130">
    <property type="match status" value="1"/>
</dbReference>
<dbReference type="GO" id="GO:0015074">
    <property type="term" value="P:DNA integration"/>
    <property type="evidence" value="ECO:0007669"/>
    <property type="project" value="UniProtKB-KW"/>
</dbReference>
<dbReference type="EMBL" id="CP157744">
    <property type="protein sequence ID" value="XBS22720.1"/>
    <property type="molecule type" value="Genomic_DNA"/>
</dbReference>
<keyword evidence="2" id="KW-0229">DNA integration</keyword>
<reference evidence="6 7" key="1">
    <citation type="journal article" date="2024" name="Microbiology">
        <title>Methylomarinum rosea sp. nov., a novel halophilic methanotrophic bacterium from the hypersaline Lake Elton.</title>
        <authorList>
            <person name="Suleimanov R.Z."/>
            <person name="Oshkin I.Y."/>
            <person name="Danilova O.V."/>
            <person name="Suzina N.E."/>
            <person name="Dedysh S.N."/>
        </authorList>
    </citation>
    <scope>NUCLEOTIDE SEQUENCE [LARGE SCALE GENOMIC DNA]</scope>
    <source>
        <strain evidence="6 7">Ch1-1</strain>
        <plasmid evidence="7">unnamed2</plasmid>
    </source>
</reference>
<evidence type="ECO:0000313" key="6">
    <source>
        <dbReference type="EMBL" id="XBS22720.1"/>
    </source>
</evidence>
<dbReference type="PANTHER" id="PTHR30349">
    <property type="entry name" value="PHAGE INTEGRASE-RELATED"/>
    <property type="match status" value="1"/>
</dbReference>
<dbReference type="InterPro" id="IPR013762">
    <property type="entry name" value="Integrase-like_cat_sf"/>
</dbReference>
<dbReference type="Gene3D" id="1.10.443.10">
    <property type="entry name" value="Intergrase catalytic core"/>
    <property type="match status" value="1"/>
</dbReference>
<dbReference type="GO" id="GO:0003677">
    <property type="term" value="F:DNA binding"/>
    <property type="evidence" value="ECO:0007669"/>
    <property type="project" value="UniProtKB-KW"/>
</dbReference>
<evidence type="ECO:0000256" key="2">
    <source>
        <dbReference type="ARBA" id="ARBA00022908"/>
    </source>
</evidence>
<feature type="domain" description="Tyr recombinase" evidence="5">
    <location>
        <begin position="173"/>
        <end position="389"/>
    </location>
</feature>
<geneLocation type="plasmid" evidence="6 7">
    <name>unnamed2</name>
</geneLocation>
<evidence type="ECO:0000313" key="7">
    <source>
        <dbReference type="Proteomes" id="UP001225378"/>
    </source>
</evidence>
<gene>
    <name evidence="6" type="ORF">Q9L42_020635</name>
</gene>
<dbReference type="RefSeq" id="WP_305910565.1">
    <property type="nucleotide sequence ID" value="NZ_CP157744.1"/>
</dbReference>
<comment type="similarity">
    <text evidence="1">Belongs to the 'phage' integrase family.</text>
</comment>
<keyword evidence="7" id="KW-1185">Reference proteome</keyword>
<dbReference type="SUPFAM" id="SSF56349">
    <property type="entry name" value="DNA breaking-rejoining enzymes"/>
    <property type="match status" value="1"/>
</dbReference>
<evidence type="ECO:0000259" key="5">
    <source>
        <dbReference type="PROSITE" id="PS51898"/>
    </source>
</evidence>
<evidence type="ECO:0000256" key="4">
    <source>
        <dbReference type="ARBA" id="ARBA00023172"/>
    </source>
</evidence>
<dbReference type="Pfam" id="PF00589">
    <property type="entry name" value="Phage_integrase"/>
    <property type="match status" value="1"/>
</dbReference>
<dbReference type="PANTHER" id="PTHR30349:SF41">
    <property type="entry name" value="INTEGRASE_RECOMBINASE PROTEIN MJ0367-RELATED"/>
    <property type="match status" value="1"/>
</dbReference>
<dbReference type="PROSITE" id="PS51898">
    <property type="entry name" value="TYR_RECOMBINASE"/>
    <property type="match status" value="1"/>
</dbReference>
<dbReference type="AlphaFoldDB" id="A0AAU7P050"/>
<dbReference type="InterPro" id="IPR010998">
    <property type="entry name" value="Integrase_recombinase_N"/>
</dbReference>
<name>A0AAU7P050_9GAMM</name>
<proteinExistence type="inferred from homology"/>
<keyword evidence="3" id="KW-0238">DNA-binding</keyword>
<dbReference type="InterPro" id="IPR011010">
    <property type="entry name" value="DNA_brk_join_enz"/>
</dbReference>
<dbReference type="KEGG" id="mech:Q9L42_020635"/>
<organism evidence="6 7">
    <name type="scientific">Methylomarinum roseum</name>
    <dbReference type="NCBI Taxonomy" id="3067653"/>
    <lineage>
        <taxon>Bacteria</taxon>
        <taxon>Pseudomonadati</taxon>
        <taxon>Pseudomonadota</taxon>
        <taxon>Gammaproteobacteria</taxon>
        <taxon>Methylococcales</taxon>
        <taxon>Methylococcaceae</taxon>
        <taxon>Methylomarinum</taxon>
    </lineage>
</organism>
<evidence type="ECO:0000256" key="3">
    <source>
        <dbReference type="ARBA" id="ARBA00023125"/>
    </source>
</evidence>
<dbReference type="Proteomes" id="UP001225378">
    <property type="component" value="Plasmid unnamed2"/>
</dbReference>
<dbReference type="InterPro" id="IPR002104">
    <property type="entry name" value="Integrase_catalytic"/>
</dbReference>
<keyword evidence="6" id="KW-0614">Plasmid</keyword>
<keyword evidence="4" id="KW-0233">DNA recombination</keyword>
<sequence>MNAQGNIIKLCSLESIALPHALNGETGDNRSQMTPKIPVNHDLDAIYCWLSRVNKEQSPHTYRAYKREAERLLLWSLAKKGKALSSLNTVDLNEYREFLLDPQPESFWIGPKRPKSAIDWKPFTGPLSTRSVKHTDTIIRNLFGFLTDQHYLSHNPCSAQAKVKDGRKSGSIDVNRSLSHSEWEFIKSFLTRKTEKYKNKEDQKKWCRTQLIVLFLYATGLRIHEIAKAKLGDIVKKERKNKVQFWLSVVGKGGIIREVPLPKTTYQLLGESYLLITGLSFGQVGDEAPIIPSLRGNKHGANCIKPLAIHKILKECFDLAAAELIDVDPEAAKKIVQASTHWLRHTHGTHAVDMDIPLPVIRDNLGHSHIAVTSQYVHADKDLQHDAFEKLSSSGDT</sequence>
<dbReference type="GO" id="GO:0006310">
    <property type="term" value="P:DNA recombination"/>
    <property type="evidence" value="ECO:0007669"/>
    <property type="project" value="UniProtKB-KW"/>
</dbReference>
<protein>
    <submittedName>
        <fullName evidence="6">Site-specific integrase</fullName>
    </submittedName>
</protein>
<evidence type="ECO:0000256" key="1">
    <source>
        <dbReference type="ARBA" id="ARBA00008857"/>
    </source>
</evidence>
<dbReference type="InterPro" id="IPR050090">
    <property type="entry name" value="Tyrosine_recombinase_XerCD"/>
</dbReference>
<accession>A0AAU7P050</accession>
<dbReference type="CDD" id="cd00397">
    <property type="entry name" value="DNA_BRE_C"/>
    <property type="match status" value="1"/>
</dbReference>